<feature type="compositionally biased region" description="Low complexity" evidence="1">
    <location>
        <begin position="29"/>
        <end position="45"/>
    </location>
</feature>
<name>A0AA39CE76_9EURO</name>
<feature type="region of interest" description="Disordered" evidence="1">
    <location>
        <begin position="1"/>
        <end position="105"/>
    </location>
</feature>
<evidence type="ECO:0000256" key="1">
    <source>
        <dbReference type="SAM" id="MobiDB-lite"/>
    </source>
</evidence>
<feature type="compositionally biased region" description="Basic and acidic residues" evidence="1">
    <location>
        <begin position="236"/>
        <end position="246"/>
    </location>
</feature>
<comment type="caution">
    <text evidence="2">The sequence shown here is derived from an EMBL/GenBank/DDBJ whole genome shotgun (WGS) entry which is preliminary data.</text>
</comment>
<dbReference type="EMBL" id="JAPDRK010000017">
    <property type="protein sequence ID" value="KAJ9605031.1"/>
    <property type="molecule type" value="Genomic_DNA"/>
</dbReference>
<feature type="region of interest" description="Disordered" evidence="1">
    <location>
        <begin position="130"/>
        <end position="426"/>
    </location>
</feature>
<keyword evidence="3" id="KW-1185">Reference proteome</keyword>
<organism evidence="2 3">
    <name type="scientific">Cladophialophora chaetospira</name>
    <dbReference type="NCBI Taxonomy" id="386627"/>
    <lineage>
        <taxon>Eukaryota</taxon>
        <taxon>Fungi</taxon>
        <taxon>Dikarya</taxon>
        <taxon>Ascomycota</taxon>
        <taxon>Pezizomycotina</taxon>
        <taxon>Eurotiomycetes</taxon>
        <taxon>Chaetothyriomycetidae</taxon>
        <taxon>Chaetothyriales</taxon>
        <taxon>Herpotrichiellaceae</taxon>
        <taxon>Cladophialophora</taxon>
    </lineage>
</organism>
<evidence type="ECO:0000313" key="3">
    <source>
        <dbReference type="Proteomes" id="UP001172673"/>
    </source>
</evidence>
<accession>A0AA39CE76</accession>
<evidence type="ECO:0000313" key="2">
    <source>
        <dbReference type="EMBL" id="KAJ9605031.1"/>
    </source>
</evidence>
<dbReference type="Proteomes" id="UP001172673">
    <property type="component" value="Unassembled WGS sequence"/>
</dbReference>
<protein>
    <submittedName>
        <fullName evidence="2">Uncharacterized protein</fullName>
    </submittedName>
</protein>
<feature type="compositionally biased region" description="Polar residues" evidence="1">
    <location>
        <begin position="368"/>
        <end position="381"/>
    </location>
</feature>
<sequence length="544" mass="60738">MDSRAKLQQAMQERMAEQATRRSVVSNGTSPTQTASTSLATTATSDKVKQHSSKPRVPLVNNSRAGGSGRVQKPTAAKHKGSRTNNHSKDVALKSPAADHINGHARRHVEKLVHNAPLVSAGVVSMESQMDLQMKFMPRKSSSSSPDDGNSDNKSQLPVKGAAASRPPPPQVAGRKRPVSHDDSTNVEVSNPKRSKTSSSHQLPTSNDQTKVEKKPVRKPPNKGTARPSTVVSTVKQEEQHRERPPGSKVVPENGELRPRNKNGRTQRVIYDSDDECEEKSPPPAKRQRPATKNAPIDAEINAVEDNVPKSDAAEKATIASVSKAISPKRKRDEGEDDVHDKQSKPQKLQRTNPESDKENQPGELSGTDDSNGVTEPQPRQQGRPYESEYHRLMRLAEQAQKRREQLERQPGTIHHKPTEPRRRTSSLLDNINFRERVVKLNDPRPIRKRELTRAEYKAREIEAEEAKKALDALKALRVIQVPNKKGRLIWERIDRAGKTPGEKRAITANETKLQEVVYNFAQLKKEREDAHASRVERWERNAS</sequence>
<reference evidence="2" key="1">
    <citation type="submission" date="2022-10" db="EMBL/GenBank/DDBJ databases">
        <title>Culturing micro-colonial fungi from biological soil crusts in the Mojave desert and describing Neophaeococcomyces mojavensis, and introducing the new genera and species Taxawa tesnikishii.</title>
        <authorList>
            <person name="Kurbessoian T."/>
            <person name="Stajich J.E."/>
        </authorList>
    </citation>
    <scope>NUCLEOTIDE SEQUENCE</scope>
    <source>
        <strain evidence="2">TK_41</strain>
    </source>
</reference>
<feature type="compositionally biased region" description="Low complexity" evidence="1">
    <location>
        <begin position="140"/>
        <end position="155"/>
    </location>
</feature>
<proteinExistence type="predicted"/>
<feature type="compositionally biased region" description="Basic and acidic residues" evidence="1">
    <location>
        <begin position="331"/>
        <end position="344"/>
    </location>
</feature>
<dbReference type="AlphaFoldDB" id="A0AA39CE76"/>
<gene>
    <name evidence="2" type="ORF">H2200_010420</name>
</gene>
<feature type="compositionally biased region" description="Polar residues" evidence="1">
    <location>
        <begin position="197"/>
        <end position="209"/>
    </location>
</feature>